<feature type="domain" description="Ubiquitin-like" evidence="2">
    <location>
        <begin position="7"/>
        <end position="79"/>
    </location>
</feature>
<dbReference type="SMART" id="SM00213">
    <property type="entry name" value="UBQ"/>
    <property type="match status" value="1"/>
</dbReference>
<feature type="compositionally biased region" description="Polar residues" evidence="1">
    <location>
        <begin position="194"/>
        <end position="213"/>
    </location>
</feature>
<dbReference type="SUPFAM" id="SSF54236">
    <property type="entry name" value="Ubiquitin-like"/>
    <property type="match status" value="1"/>
</dbReference>
<protein>
    <recommendedName>
        <fullName evidence="2">Ubiquitin-like domain-containing protein</fullName>
    </recommendedName>
</protein>
<evidence type="ECO:0000256" key="1">
    <source>
        <dbReference type="SAM" id="MobiDB-lite"/>
    </source>
</evidence>
<feature type="region of interest" description="Disordered" evidence="1">
    <location>
        <begin position="194"/>
        <end position="279"/>
    </location>
</feature>
<dbReference type="CDD" id="cd17039">
    <property type="entry name" value="Ubl_ubiquitin_like"/>
    <property type="match status" value="1"/>
</dbReference>
<dbReference type="PROSITE" id="PS50053">
    <property type="entry name" value="UBIQUITIN_2"/>
    <property type="match status" value="1"/>
</dbReference>
<proteinExistence type="predicted"/>
<accession>A0A813GMC6</accession>
<evidence type="ECO:0000313" key="3">
    <source>
        <dbReference type="EMBL" id="CAE8627741.1"/>
    </source>
</evidence>
<dbReference type="InterPro" id="IPR029071">
    <property type="entry name" value="Ubiquitin-like_domsf"/>
</dbReference>
<name>A0A813GMC6_POLGL</name>
<comment type="caution">
    <text evidence="3">The sequence shown here is derived from an EMBL/GenBank/DDBJ whole genome shotgun (WGS) entry which is preliminary data.</text>
</comment>
<sequence>MSHGEPTAVTIVRLSGEVVATLLVSPKKPISRLKTQIEGLEGTPAGNQSLMLEERVLADHENLSDLGVGESVTLVLLRRTPLLAGGLCRRDLEHLLRDQVALDQAIDAYSEILKYLPSEVLSIARAVSAALLPGDQVGERPRFQEEAGTFLRELHELGVAFPSGKARQVAFSRALREELEKVWGALAVIDTSTASRDLETQTSHEQTPRTPTSCEEEAEATGDATGVAGEGDAPNERPCPLVEPRRTGTGLSSGHPESTSQAAPAAHDVPWVGAGKELQHHLHRRWTACEGSLAPD</sequence>
<dbReference type="EMBL" id="CAJNNW010024513">
    <property type="protein sequence ID" value="CAE8672907.1"/>
    <property type="molecule type" value="Genomic_DNA"/>
</dbReference>
<reference evidence="3" key="1">
    <citation type="submission" date="2021-02" db="EMBL/GenBank/DDBJ databases">
        <authorList>
            <person name="Dougan E. K."/>
            <person name="Rhodes N."/>
            <person name="Thang M."/>
            <person name="Chan C."/>
        </authorList>
    </citation>
    <scope>NUCLEOTIDE SEQUENCE</scope>
</reference>
<organism evidence="3 5">
    <name type="scientific">Polarella glacialis</name>
    <name type="common">Dinoflagellate</name>
    <dbReference type="NCBI Taxonomy" id="89957"/>
    <lineage>
        <taxon>Eukaryota</taxon>
        <taxon>Sar</taxon>
        <taxon>Alveolata</taxon>
        <taxon>Dinophyceae</taxon>
        <taxon>Suessiales</taxon>
        <taxon>Suessiaceae</taxon>
        <taxon>Polarella</taxon>
    </lineage>
</organism>
<dbReference type="EMBL" id="CAJNNV010029255">
    <property type="protein sequence ID" value="CAE8627741.1"/>
    <property type="molecule type" value="Genomic_DNA"/>
</dbReference>
<evidence type="ECO:0000313" key="5">
    <source>
        <dbReference type="Proteomes" id="UP000654075"/>
    </source>
</evidence>
<dbReference type="Proteomes" id="UP000654075">
    <property type="component" value="Unassembled WGS sequence"/>
</dbReference>
<gene>
    <name evidence="3" type="ORF">PGLA1383_LOCUS44462</name>
    <name evidence="4" type="ORF">PGLA2088_LOCUS18280</name>
</gene>
<dbReference type="InterPro" id="IPR000626">
    <property type="entry name" value="Ubiquitin-like_dom"/>
</dbReference>
<evidence type="ECO:0000313" key="4">
    <source>
        <dbReference type="EMBL" id="CAE8672907.1"/>
    </source>
</evidence>
<feature type="compositionally biased region" description="Low complexity" evidence="1">
    <location>
        <begin position="221"/>
        <end position="232"/>
    </location>
</feature>
<dbReference type="Pfam" id="PF00240">
    <property type="entry name" value="ubiquitin"/>
    <property type="match status" value="1"/>
</dbReference>
<dbReference type="AlphaFoldDB" id="A0A813GMC6"/>
<keyword evidence="5" id="KW-1185">Reference proteome</keyword>
<dbReference type="Proteomes" id="UP000626109">
    <property type="component" value="Unassembled WGS sequence"/>
</dbReference>
<feature type="compositionally biased region" description="Polar residues" evidence="1">
    <location>
        <begin position="249"/>
        <end position="262"/>
    </location>
</feature>
<dbReference type="Gene3D" id="3.10.20.90">
    <property type="entry name" value="Phosphatidylinositol 3-kinase Catalytic Subunit, Chain A, domain 1"/>
    <property type="match status" value="1"/>
</dbReference>
<evidence type="ECO:0000259" key="2">
    <source>
        <dbReference type="PROSITE" id="PS50053"/>
    </source>
</evidence>
<dbReference type="OrthoDB" id="10494732at2759"/>